<organism evidence="1 2">
    <name type="scientific">Eubacterium ventriosum</name>
    <dbReference type="NCBI Taxonomy" id="39496"/>
    <lineage>
        <taxon>Bacteria</taxon>
        <taxon>Bacillati</taxon>
        <taxon>Bacillota</taxon>
        <taxon>Clostridia</taxon>
        <taxon>Eubacteriales</taxon>
        <taxon>Eubacteriaceae</taxon>
        <taxon>Eubacterium</taxon>
    </lineage>
</organism>
<protein>
    <recommendedName>
        <fullName evidence="3">IS66 family insertion sequence element accessory protein TnpB</fullName>
    </recommendedName>
</protein>
<dbReference type="AlphaFoldDB" id="A0A413SZ36"/>
<comment type="caution">
    <text evidence="1">The sequence shown here is derived from an EMBL/GenBank/DDBJ whole genome shotgun (WGS) entry which is preliminary data.</text>
</comment>
<dbReference type="EMBL" id="QSFV01000064">
    <property type="protein sequence ID" value="RHA75193.1"/>
    <property type="molecule type" value="Genomic_DNA"/>
</dbReference>
<dbReference type="RefSeq" id="WP_118030939.1">
    <property type="nucleotide sequence ID" value="NZ_QSFV01000064.1"/>
</dbReference>
<evidence type="ECO:0008006" key="3">
    <source>
        <dbReference type="Google" id="ProtNLM"/>
    </source>
</evidence>
<proteinExistence type="predicted"/>
<name>A0A413SZ36_9FIRM</name>
<reference evidence="1 2" key="1">
    <citation type="submission" date="2018-08" db="EMBL/GenBank/DDBJ databases">
        <title>A genome reference for cultivated species of the human gut microbiota.</title>
        <authorList>
            <person name="Zou Y."/>
            <person name="Xue W."/>
            <person name="Luo G."/>
        </authorList>
    </citation>
    <scope>NUCLEOTIDE SEQUENCE [LARGE SCALE GENOMIC DNA]</scope>
    <source>
        <strain evidence="1 2">AM42-30</strain>
    </source>
</reference>
<gene>
    <name evidence="1" type="ORF">DW918_11580</name>
</gene>
<accession>A0A413SZ36</accession>
<evidence type="ECO:0000313" key="1">
    <source>
        <dbReference type="EMBL" id="RHA75193.1"/>
    </source>
</evidence>
<evidence type="ECO:0000313" key="2">
    <source>
        <dbReference type="Proteomes" id="UP000285740"/>
    </source>
</evidence>
<sequence length="129" mass="14898">MDRCTHDVRSAHWKSIIYNCQQRPAGQSVKQWLKENDILEQSYYYWQRKFRKETYDQINKNNLLSIQDNQNAVSFVEIAAPVQQEVSTRCNVETIKPAAVIKVGMASIAISNDISEQLLSQILKEVTHA</sequence>
<dbReference type="Proteomes" id="UP000285740">
    <property type="component" value="Unassembled WGS sequence"/>
</dbReference>